<evidence type="ECO:0000313" key="2">
    <source>
        <dbReference type="EMBL" id="XCN99955.1"/>
    </source>
</evidence>
<feature type="compositionally biased region" description="Basic and acidic residues" evidence="1">
    <location>
        <begin position="77"/>
        <end position="88"/>
    </location>
</feature>
<sequence length="446" mass="49101">MFVFRNTLGFKPHARLCAPVDIDFTGLNNGGGKSTDINDKDNDGKGDGKDGNGTGTDGDGNGDEGKDGDGNGSNDDGDSHKDGDDKDNTLLTGGLEKGSQVEFEGQTYTVSDNGDLVDKDGKVFKEAKDIKAWMDSLQVDDKTAEINLENIRKALDIDITDEDGKPVEFTDDVDGIKSYINSAIELKSNEVAKAAVNKVFVDNPILKQFVDYLTVNGGDPRGFGERPDRSGIAVDEKSEEQQIAIIKQAAKEFGNASLNDNYIKYLKDSGGLYDEAKAQLANLQAADKQRDEQYAQQAEAQRKQQEEDTLAYWNNVKEIVTNRKIGSYQLPESLVREVNGQKITVTPNDFYDYLSRGIKDEQGNIATAYERALAQQTPEDTLNSEILQAWLMYTGGSYEDLVKMAIRDKEVKTIKLIAKENKGRGTVRITKPAKDNKNVTDNIQFS</sequence>
<organism evidence="2">
    <name type="scientific">Geladintestivirus 4</name>
    <dbReference type="NCBI Taxonomy" id="3233136"/>
    <lineage>
        <taxon>Viruses</taxon>
        <taxon>Duplodnaviria</taxon>
        <taxon>Heunggongvirae</taxon>
        <taxon>Uroviricota</taxon>
        <taxon>Caudoviricetes</taxon>
        <taxon>Crassvirales</taxon>
    </lineage>
</organism>
<proteinExistence type="predicted"/>
<reference evidence="2" key="1">
    <citation type="submission" date="2024-06" db="EMBL/GenBank/DDBJ databases">
        <title>Intestivirid acquisition increases across infancy in a wild primate population.</title>
        <authorList>
            <person name="Schneider-Creas I.A."/>
            <person name="Moya I.L."/>
            <person name="Chiou K.L."/>
            <person name="Baniel A."/>
            <person name="Azanaw Haile A."/>
            <person name="Kebede F."/>
            <person name="Abebe B."/>
            <person name="Snyder-Mackler N."/>
            <person name="Varsani A."/>
        </authorList>
    </citation>
    <scope>NUCLEOTIDE SEQUENCE</scope>
    <source>
        <strain evidence="2">Int_RNL_2017_0055_MCB</strain>
    </source>
</reference>
<evidence type="ECO:0000256" key="1">
    <source>
        <dbReference type="SAM" id="MobiDB-lite"/>
    </source>
</evidence>
<name>A0AAU8MHK7_9CAUD</name>
<protein>
    <submittedName>
        <fullName evidence="2">Uncharacterized protein</fullName>
    </submittedName>
</protein>
<accession>A0AAU8MHK7</accession>
<dbReference type="EMBL" id="PP965494">
    <property type="protein sequence ID" value="XCN99955.1"/>
    <property type="molecule type" value="Genomic_DNA"/>
</dbReference>
<feature type="compositionally biased region" description="Basic and acidic residues" evidence="1">
    <location>
        <begin position="36"/>
        <end position="50"/>
    </location>
</feature>
<feature type="region of interest" description="Disordered" evidence="1">
    <location>
        <begin position="27"/>
        <end position="98"/>
    </location>
</feature>